<accession>A0A081CK94</accession>
<dbReference type="AlphaFoldDB" id="A0A081CK94"/>
<name>A0A081CK94_PSEA2</name>
<protein>
    <submittedName>
        <fullName evidence="1">Uncharacterized protein</fullName>
    </submittedName>
</protein>
<proteinExistence type="predicted"/>
<organism evidence="1 2">
    <name type="scientific">Pseudozyma antarctica</name>
    <name type="common">Yeast</name>
    <name type="synonym">Candida antarctica</name>
    <dbReference type="NCBI Taxonomy" id="84753"/>
    <lineage>
        <taxon>Eukaryota</taxon>
        <taxon>Fungi</taxon>
        <taxon>Dikarya</taxon>
        <taxon>Basidiomycota</taxon>
        <taxon>Ustilaginomycotina</taxon>
        <taxon>Ustilaginomycetes</taxon>
        <taxon>Ustilaginales</taxon>
        <taxon>Ustilaginaceae</taxon>
        <taxon>Moesziomyces</taxon>
    </lineage>
</organism>
<dbReference type="OrthoDB" id="197400at2759"/>
<keyword evidence="2" id="KW-1185">Reference proteome</keyword>
<dbReference type="EMBL" id="DF830083">
    <property type="protein sequence ID" value="GAK67090.1"/>
    <property type="molecule type" value="Genomic_DNA"/>
</dbReference>
<dbReference type="HOGENOM" id="CLU_1004712_0_0_1"/>
<gene>
    <name evidence="1" type="ORF">PAN0_016c5316</name>
</gene>
<sequence>MARRLVSYSDLADDVATSSDISSVVGGSKRKRGVGVGGAVKHWDDPSSSGSDMDNQGAEEGLNDGEEGEGGYAWKYDEFGRLAGDTTTPIEEEFDFDVPFSIPSPPLPYSDHKFQEEVDVERTHRPPVEVGGGGRTLLHSEIWSSAAIVDAFKAAHHQYLAHHIPTTNTNTNTEKVPVSPLWTEAPHHKSLLAQQVKADTLQILAQNKPSAKSNQPSRTSLLSTATHVPAAEIDGNAAWKKAVKTVQSTPNTIGSTEWNAGYKAGYNDALNHIPPQI</sequence>
<reference evidence="2" key="1">
    <citation type="journal article" date="2014" name="Genome Announc.">
        <title>Draft Genome Sequence of the Yeast Pseudozyma antarctica Type Strain JCM10317, a Producer of the Glycolipid Biosurfactants, Mannosylerythritol Lipids.</title>
        <authorList>
            <person name="Saika A."/>
            <person name="Koike H."/>
            <person name="Hori T."/>
            <person name="Fukuoka T."/>
            <person name="Sato S."/>
            <person name="Habe H."/>
            <person name="Kitamoto D."/>
            <person name="Morita T."/>
        </authorList>
    </citation>
    <scope>NUCLEOTIDE SEQUENCE [LARGE SCALE GENOMIC DNA]</scope>
    <source>
        <strain evidence="2">JCM 10317</strain>
    </source>
</reference>
<dbReference type="GeneID" id="26306086"/>
<evidence type="ECO:0000313" key="1">
    <source>
        <dbReference type="EMBL" id="GAK67090.1"/>
    </source>
</evidence>
<dbReference type="Proteomes" id="UP000053758">
    <property type="component" value="Unassembled WGS sequence"/>
</dbReference>
<evidence type="ECO:0000313" key="2">
    <source>
        <dbReference type="Proteomes" id="UP000053758"/>
    </source>
</evidence>
<dbReference type="RefSeq" id="XP_014654743.1">
    <property type="nucleotide sequence ID" value="XM_014799257.1"/>
</dbReference>